<evidence type="ECO:0000256" key="4">
    <source>
        <dbReference type="ARBA" id="ARBA00022519"/>
    </source>
</evidence>
<dbReference type="InterPro" id="IPR003439">
    <property type="entry name" value="ABC_transporter-like_ATP-bd"/>
</dbReference>
<evidence type="ECO:0000256" key="9">
    <source>
        <dbReference type="ARBA" id="ARBA00022989"/>
    </source>
</evidence>
<keyword evidence="4" id="KW-0997">Cell inner membrane</keyword>
<dbReference type="InterPro" id="IPR017911">
    <property type="entry name" value="MacB-like_ATP-bd"/>
</dbReference>
<organism evidence="15 16">
    <name type="scientific">Succinivibrio faecicola</name>
    <dbReference type="NCBI Taxonomy" id="2820300"/>
    <lineage>
        <taxon>Bacteria</taxon>
        <taxon>Pseudomonadati</taxon>
        <taxon>Pseudomonadota</taxon>
        <taxon>Gammaproteobacteria</taxon>
        <taxon>Aeromonadales</taxon>
        <taxon>Succinivibrionaceae</taxon>
        <taxon>Succinivibrio</taxon>
    </lineage>
</organism>
<dbReference type="SMART" id="SM00382">
    <property type="entry name" value="AAA"/>
    <property type="match status" value="1"/>
</dbReference>
<dbReference type="CDD" id="cd03255">
    <property type="entry name" value="ABC_MJ0796_LolCDE_FtsE"/>
    <property type="match status" value="1"/>
</dbReference>
<comment type="similarity">
    <text evidence="11">Belongs to the ABC transporter superfamily. Macrolide exporter (TC 3.A.1.122) family.</text>
</comment>
<dbReference type="RefSeq" id="WP_219937298.1">
    <property type="nucleotide sequence ID" value="NZ_JAGFNY010000009.1"/>
</dbReference>
<dbReference type="PANTHER" id="PTHR30572:SF14">
    <property type="entry name" value="MACROLIDE EXPORT ATP-BINDING_PERMEASE PROTEIN MACB"/>
    <property type="match status" value="1"/>
</dbReference>
<dbReference type="Pfam" id="PF12704">
    <property type="entry name" value="MacB_PCD"/>
    <property type="match status" value="1"/>
</dbReference>
<keyword evidence="7" id="KW-0067">ATP-binding</keyword>
<feature type="transmembrane region" description="Helical" evidence="13">
    <location>
        <begin position="611"/>
        <end position="635"/>
    </location>
</feature>
<dbReference type="PROSITE" id="PS00211">
    <property type="entry name" value="ABC_TRANSPORTER_1"/>
    <property type="match status" value="1"/>
</dbReference>
<dbReference type="PANTHER" id="PTHR30572">
    <property type="entry name" value="MEMBRANE COMPONENT OF TRANSPORTER-RELATED"/>
    <property type="match status" value="1"/>
</dbReference>
<evidence type="ECO:0000259" key="14">
    <source>
        <dbReference type="PROSITE" id="PS50893"/>
    </source>
</evidence>
<gene>
    <name evidence="15" type="ORF">J5V48_04135</name>
</gene>
<dbReference type="SUPFAM" id="SSF52540">
    <property type="entry name" value="P-loop containing nucleoside triphosphate hydrolases"/>
    <property type="match status" value="1"/>
</dbReference>
<protein>
    <recommendedName>
        <fullName evidence="12">Pyoverdine export ATP-binding/permease protein PvdT</fullName>
    </recommendedName>
</protein>
<dbReference type="InterPro" id="IPR017871">
    <property type="entry name" value="ABC_transporter-like_CS"/>
</dbReference>
<keyword evidence="8" id="KW-1278">Translocase</keyword>
<dbReference type="InterPro" id="IPR050250">
    <property type="entry name" value="Macrolide_Exporter_MacB"/>
</dbReference>
<dbReference type="InterPro" id="IPR003838">
    <property type="entry name" value="ABC3_permease_C"/>
</dbReference>
<accession>A0ABS7DGS5</accession>
<evidence type="ECO:0000256" key="12">
    <source>
        <dbReference type="ARBA" id="ARBA00041199"/>
    </source>
</evidence>
<dbReference type="InterPro" id="IPR003593">
    <property type="entry name" value="AAA+_ATPase"/>
</dbReference>
<proteinExistence type="inferred from homology"/>
<evidence type="ECO:0000256" key="5">
    <source>
        <dbReference type="ARBA" id="ARBA00022692"/>
    </source>
</evidence>
<evidence type="ECO:0000256" key="7">
    <source>
        <dbReference type="ARBA" id="ARBA00022840"/>
    </source>
</evidence>
<dbReference type="PROSITE" id="PS50893">
    <property type="entry name" value="ABC_TRANSPORTER_2"/>
    <property type="match status" value="1"/>
</dbReference>
<evidence type="ECO:0000256" key="2">
    <source>
        <dbReference type="ARBA" id="ARBA00022448"/>
    </source>
</evidence>
<feature type="domain" description="ABC transporter" evidence="14">
    <location>
        <begin position="6"/>
        <end position="244"/>
    </location>
</feature>
<dbReference type="Pfam" id="PF02687">
    <property type="entry name" value="FtsX"/>
    <property type="match status" value="1"/>
</dbReference>
<comment type="caution">
    <text evidence="15">The sequence shown here is derived from an EMBL/GenBank/DDBJ whole genome shotgun (WGS) entry which is preliminary data.</text>
</comment>
<evidence type="ECO:0000256" key="3">
    <source>
        <dbReference type="ARBA" id="ARBA00022475"/>
    </source>
</evidence>
<keyword evidence="2" id="KW-0813">Transport</keyword>
<dbReference type="InterPro" id="IPR025857">
    <property type="entry name" value="MacB_PCD"/>
</dbReference>
<keyword evidence="6" id="KW-0547">Nucleotide-binding</keyword>
<evidence type="ECO:0000256" key="10">
    <source>
        <dbReference type="ARBA" id="ARBA00023136"/>
    </source>
</evidence>
<keyword evidence="10 13" id="KW-0472">Membrane</keyword>
<keyword evidence="9 13" id="KW-1133">Transmembrane helix</keyword>
<evidence type="ECO:0000313" key="16">
    <source>
        <dbReference type="Proteomes" id="UP000731465"/>
    </source>
</evidence>
<evidence type="ECO:0000256" key="11">
    <source>
        <dbReference type="ARBA" id="ARBA00038388"/>
    </source>
</evidence>
<feature type="transmembrane region" description="Helical" evidence="13">
    <location>
        <begin position="576"/>
        <end position="605"/>
    </location>
</feature>
<sequence length="652" mass="70819">MSEVILSLKGIKKSYGSDSARVEVLHGIDLDIRRGELVAIIGPSGSGKSTLMNIIGCLDTPSEGSYFVGDKNTFNMQPDELASLRRGFFGFIFQRYHLLGHLSATENVQVPSVYALTDKAQRESRSVELLSMLGLENKTQSKPSELSGGQQQRVSIARALMNGGQIILADEPTGALDSKSGSEVMRILSDLNKKGHTIIMVTHDPRIAAHAHRVITIADGKIESDRINEDVPDYCDCDNHESFESSKKLNIISAFVESFKEAFTMAIRAMVANRMRTLLTMLGIIIGIMSVVCVVALARGASDKVIENISSMGTNTITIMPGAKMGDMRSGRFRTLNVKDLKALKGQPYVDSASPTVQNSGLVQKGNIDATATVMGVSDEYFRVYGMQIAKGRFFNSYESVMAPQIGVIDNMTKKTLFPFEEPIGKRIFVMGKPITVVGVLTDKEIAFTRRDSLNIYVPYTTLMNRIIKQNYISSIIVRTKDGFSPAVAEASITSLLKNRHGRKDFFMMSSDTIMKSISETTGTFTVLISAIAVISLLVGGIGVMNIMLVSVTERTREIGIRMAVGARERDIMSQFLIESVTVCIVGGLLGVSLSLLTGLVLFYLAPAIPLSFSIGSIIVAVVTSMAIGVAFGYAPARKAARLNPIDALARE</sequence>
<dbReference type="Proteomes" id="UP000731465">
    <property type="component" value="Unassembled WGS sequence"/>
</dbReference>
<dbReference type="Gene3D" id="3.40.50.300">
    <property type="entry name" value="P-loop containing nucleotide triphosphate hydrolases"/>
    <property type="match status" value="1"/>
</dbReference>
<keyword evidence="5 13" id="KW-0812">Transmembrane</keyword>
<dbReference type="EMBL" id="JAGFNY010000009">
    <property type="protein sequence ID" value="MBW7570080.1"/>
    <property type="molecule type" value="Genomic_DNA"/>
</dbReference>
<keyword evidence="3" id="KW-1003">Cell membrane</keyword>
<name>A0ABS7DGS5_9GAMM</name>
<feature type="transmembrane region" description="Helical" evidence="13">
    <location>
        <begin position="278"/>
        <end position="298"/>
    </location>
</feature>
<evidence type="ECO:0000256" key="13">
    <source>
        <dbReference type="SAM" id="Phobius"/>
    </source>
</evidence>
<dbReference type="InterPro" id="IPR027417">
    <property type="entry name" value="P-loop_NTPase"/>
</dbReference>
<dbReference type="Pfam" id="PF00005">
    <property type="entry name" value="ABC_tran"/>
    <property type="match status" value="1"/>
</dbReference>
<evidence type="ECO:0000256" key="8">
    <source>
        <dbReference type="ARBA" id="ARBA00022967"/>
    </source>
</evidence>
<evidence type="ECO:0000256" key="1">
    <source>
        <dbReference type="ARBA" id="ARBA00004429"/>
    </source>
</evidence>
<evidence type="ECO:0000313" key="15">
    <source>
        <dbReference type="EMBL" id="MBW7570080.1"/>
    </source>
</evidence>
<keyword evidence="16" id="KW-1185">Reference proteome</keyword>
<comment type="subcellular location">
    <subcellularLocation>
        <location evidence="1">Cell inner membrane</location>
        <topology evidence="1">Multi-pass membrane protein</topology>
    </subcellularLocation>
</comment>
<reference evidence="15 16" key="1">
    <citation type="submission" date="2021-03" db="EMBL/GenBank/DDBJ databases">
        <title>Succinivibrio sp. nov. isolated from feces of cow.</title>
        <authorList>
            <person name="Choi J.-Y."/>
        </authorList>
    </citation>
    <scope>NUCLEOTIDE SEQUENCE [LARGE SCALE GENOMIC DNA]</scope>
    <source>
        <strain evidence="15 16">AGMB01872</strain>
    </source>
</reference>
<evidence type="ECO:0000256" key="6">
    <source>
        <dbReference type="ARBA" id="ARBA00022741"/>
    </source>
</evidence>
<feature type="transmembrane region" description="Helical" evidence="13">
    <location>
        <begin position="525"/>
        <end position="552"/>
    </location>
</feature>